<sequence>MSVFRAVSSVALALCLGGAALADPAPRRVVSMNLCTDQLALMLAAPGQLVSVSRLAQDPAMSPMAEAARALPANRGHAEDIVLLRPDLVIAGRFTTQPTVAMLERLGIPVVRFDIARSLDDVAGNLARMGAVLGREDAADAAIARFRRDHAALMARVRDRLPPERAALYYARGFTGGPGTLAGDILASAGLSNIAAEVGLEHGGLLALEALILADPDWLVMGRGTPGASEAKALLDHPALRAMPAHGRGAALADRDWTCGTPHVLAAVAALIAARGGGE</sequence>
<evidence type="ECO:0000313" key="4">
    <source>
        <dbReference type="Proteomes" id="UP000706333"/>
    </source>
</evidence>
<reference evidence="3" key="1">
    <citation type="submission" date="2017-05" db="EMBL/GenBank/DDBJ databases">
        <authorList>
            <person name="Imhoff J.F."/>
            <person name="Rahn T."/>
            <person name="Kuenzel S."/>
            <person name="Neulinger S.C."/>
        </authorList>
    </citation>
    <scope>NUCLEOTIDE SEQUENCE</scope>
    <source>
        <strain evidence="3">LMG 28126</strain>
    </source>
</reference>
<feature type="chain" id="PRO_5038048831" description="Fe/B12 periplasmic-binding domain-containing protein" evidence="1">
    <location>
        <begin position="23"/>
        <end position="279"/>
    </location>
</feature>
<keyword evidence="1" id="KW-0732">Signal</keyword>
<dbReference type="PANTHER" id="PTHR30535">
    <property type="entry name" value="VITAMIN B12-BINDING PROTEIN"/>
    <property type="match status" value="1"/>
</dbReference>
<dbReference type="GO" id="GO:0071281">
    <property type="term" value="P:cellular response to iron ion"/>
    <property type="evidence" value="ECO:0007669"/>
    <property type="project" value="TreeGrafter"/>
</dbReference>
<dbReference type="Proteomes" id="UP000706333">
    <property type="component" value="Unassembled WGS sequence"/>
</dbReference>
<dbReference type="InterPro" id="IPR050902">
    <property type="entry name" value="ABC_Transporter_SBP"/>
</dbReference>
<organism evidence="3 4">
    <name type="scientific">Rhodobaculum claviforme</name>
    <dbReference type="NCBI Taxonomy" id="1549854"/>
    <lineage>
        <taxon>Bacteria</taxon>
        <taxon>Pseudomonadati</taxon>
        <taxon>Pseudomonadota</taxon>
        <taxon>Alphaproteobacteria</taxon>
        <taxon>Rhodobacterales</taxon>
        <taxon>Paracoccaceae</taxon>
        <taxon>Rhodobaculum</taxon>
    </lineage>
</organism>
<dbReference type="Gene3D" id="3.40.50.1980">
    <property type="entry name" value="Nitrogenase molybdenum iron protein domain"/>
    <property type="match status" value="2"/>
</dbReference>
<evidence type="ECO:0000256" key="1">
    <source>
        <dbReference type="SAM" id="SignalP"/>
    </source>
</evidence>
<dbReference type="RefSeq" id="WP_201158628.1">
    <property type="nucleotide sequence ID" value="NZ_NHSD01000328.1"/>
</dbReference>
<dbReference type="PANTHER" id="PTHR30535:SF34">
    <property type="entry name" value="MOLYBDATE-BINDING PROTEIN MOLA"/>
    <property type="match status" value="1"/>
</dbReference>
<gene>
    <name evidence="3" type="ORF">CCR87_16240</name>
</gene>
<reference evidence="3" key="2">
    <citation type="journal article" date="2020" name="Microorganisms">
        <title>Osmotic Adaptation and Compatible Solute Biosynthesis of Phototrophic Bacteria as Revealed from Genome Analyses.</title>
        <authorList>
            <person name="Imhoff J.F."/>
            <person name="Rahn T."/>
            <person name="Kunzel S."/>
            <person name="Keller A."/>
            <person name="Neulinger S.C."/>
        </authorList>
    </citation>
    <scope>NUCLEOTIDE SEQUENCE</scope>
    <source>
        <strain evidence="3">LMG 28126</strain>
    </source>
</reference>
<evidence type="ECO:0000259" key="2">
    <source>
        <dbReference type="PROSITE" id="PS50983"/>
    </source>
</evidence>
<dbReference type="Pfam" id="PF01497">
    <property type="entry name" value="Peripla_BP_2"/>
    <property type="match status" value="1"/>
</dbReference>
<dbReference type="SUPFAM" id="SSF53807">
    <property type="entry name" value="Helical backbone' metal receptor"/>
    <property type="match status" value="1"/>
</dbReference>
<dbReference type="InterPro" id="IPR002491">
    <property type="entry name" value="ABC_transptr_periplasmic_BD"/>
</dbReference>
<proteinExistence type="predicted"/>
<dbReference type="AlphaFoldDB" id="A0A934TMJ5"/>
<name>A0A934TMJ5_9RHOB</name>
<dbReference type="EMBL" id="NHSD01000328">
    <property type="protein sequence ID" value="MBK5928865.1"/>
    <property type="molecule type" value="Genomic_DNA"/>
</dbReference>
<dbReference type="PROSITE" id="PS50983">
    <property type="entry name" value="FE_B12_PBP"/>
    <property type="match status" value="1"/>
</dbReference>
<protein>
    <recommendedName>
        <fullName evidence="2">Fe/B12 periplasmic-binding domain-containing protein</fullName>
    </recommendedName>
</protein>
<evidence type="ECO:0000313" key="3">
    <source>
        <dbReference type="EMBL" id="MBK5928865.1"/>
    </source>
</evidence>
<feature type="signal peptide" evidence="1">
    <location>
        <begin position="1"/>
        <end position="22"/>
    </location>
</feature>
<accession>A0A934TMJ5</accession>
<keyword evidence="4" id="KW-1185">Reference proteome</keyword>
<comment type="caution">
    <text evidence="3">The sequence shown here is derived from an EMBL/GenBank/DDBJ whole genome shotgun (WGS) entry which is preliminary data.</text>
</comment>
<feature type="domain" description="Fe/B12 periplasmic-binding" evidence="2">
    <location>
        <begin position="28"/>
        <end position="279"/>
    </location>
</feature>